<evidence type="ECO:0000256" key="1">
    <source>
        <dbReference type="SAM" id="MobiDB-lite"/>
    </source>
</evidence>
<gene>
    <name evidence="2" type="ORF">PSALAMII_LOCUS486</name>
</gene>
<dbReference type="EMBL" id="CAJVPG010000019">
    <property type="protein sequence ID" value="CAG8240369.1"/>
    <property type="molecule type" value="Genomic_DNA"/>
</dbReference>
<sequence>MMDAPEQLPDQDMADRQPSEMPIQSDEAYPQAVSDPKTPVQQEACPKKPPAIEQFQPILETLADLDRDDPKLAFQAARTVGLYRRICASYVPKHRNGENSDENDKTSWETTIEPSNERDGLRHCPGEQLSHLYSFEQALGQTQERLICVLKDWNQCSRSDLAVLMDIKKHA</sequence>
<keyword evidence="3" id="KW-1185">Reference proteome</keyword>
<organism evidence="2 3">
    <name type="scientific">Penicillium salamii</name>
    <dbReference type="NCBI Taxonomy" id="1612424"/>
    <lineage>
        <taxon>Eukaryota</taxon>
        <taxon>Fungi</taxon>
        <taxon>Dikarya</taxon>
        <taxon>Ascomycota</taxon>
        <taxon>Pezizomycotina</taxon>
        <taxon>Eurotiomycetes</taxon>
        <taxon>Eurotiomycetidae</taxon>
        <taxon>Eurotiales</taxon>
        <taxon>Aspergillaceae</taxon>
        <taxon>Penicillium</taxon>
    </lineage>
</organism>
<protein>
    <submittedName>
        <fullName evidence="2">Uncharacterized protein</fullName>
    </submittedName>
</protein>
<dbReference type="OrthoDB" id="6780543at2759"/>
<accession>A0A9W4I924</accession>
<name>A0A9W4I924_9EURO</name>
<reference evidence="2" key="1">
    <citation type="submission" date="2021-07" db="EMBL/GenBank/DDBJ databases">
        <authorList>
            <person name="Branca A.L. A."/>
        </authorList>
    </citation>
    <scope>NUCLEOTIDE SEQUENCE</scope>
</reference>
<evidence type="ECO:0000313" key="3">
    <source>
        <dbReference type="Proteomes" id="UP001152649"/>
    </source>
</evidence>
<comment type="caution">
    <text evidence="2">The sequence shown here is derived from an EMBL/GenBank/DDBJ whole genome shotgun (WGS) entry which is preliminary data.</text>
</comment>
<feature type="region of interest" description="Disordered" evidence="1">
    <location>
        <begin position="1"/>
        <end position="51"/>
    </location>
</feature>
<dbReference type="AlphaFoldDB" id="A0A9W4I924"/>
<proteinExistence type="predicted"/>
<dbReference type="Proteomes" id="UP001152649">
    <property type="component" value="Unassembled WGS sequence"/>
</dbReference>
<evidence type="ECO:0000313" key="2">
    <source>
        <dbReference type="EMBL" id="CAG8240369.1"/>
    </source>
</evidence>